<evidence type="ECO:0000313" key="5">
    <source>
        <dbReference type="EMBL" id="OAA85071.1"/>
    </source>
</evidence>
<keyword evidence="8" id="KW-1185">Reference proteome</keyword>
<comment type="subcellular location">
    <subcellularLocation>
        <location evidence="1">Cell envelope</location>
    </subcellularLocation>
</comment>
<dbReference type="PANTHER" id="PTHR46847:SF1">
    <property type="entry name" value="D-ALLOSE-BINDING PERIPLASMIC PROTEIN-RELATED"/>
    <property type="match status" value="1"/>
</dbReference>
<reference evidence="5 7" key="1">
    <citation type="journal article" date="2015" name="Biotechnol. Bioeng.">
        <title>Genome sequence and phenotypic characterization of Caulobacter segnis.</title>
        <authorList>
            <person name="Patel S."/>
            <person name="Fletcher B."/>
            <person name="Scott D.C."/>
            <person name="Ely B."/>
        </authorList>
    </citation>
    <scope>NUCLEOTIDE SEQUENCE [LARGE SCALE GENOMIC DNA]</scope>
    <source>
        <strain evidence="5 7">PS02</strain>
    </source>
</reference>
<dbReference type="CDD" id="cd01536">
    <property type="entry name" value="PBP1_ABC_sugar_binding-like"/>
    <property type="match status" value="1"/>
</dbReference>
<protein>
    <submittedName>
        <fullName evidence="5">D-ribose-binding periplasmic protein</fullName>
    </submittedName>
</protein>
<feature type="domain" description="Periplasmic binding protein" evidence="4">
    <location>
        <begin position="82"/>
        <end position="339"/>
    </location>
</feature>
<dbReference type="InterPro" id="IPR025997">
    <property type="entry name" value="SBP_2_dom"/>
</dbReference>
<evidence type="ECO:0000313" key="7">
    <source>
        <dbReference type="Proteomes" id="UP000077384"/>
    </source>
</evidence>
<dbReference type="PATRIC" id="fig|1705578.3.peg.3346"/>
<gene>
    <name evidence="5" type="primary">rbsB</name>
    <name evidence="6" type="ORF">CLCOS_00480</name>
    <name evidence="5" type="ORF">WX73_03278</name>
</gene>
<dbReference type="Gene3D" id="3.40.50.2300">
    <property type="match status" value="2"/>
</dbReference>
<sequence>MDTMKTITVITIAKISNKNLQYKLDFLIKRRGDLKMIKFKSIRKSMRSILLCGLVLVLSVGLMACGSTSTSSSGTSSKKKTIAFIPPSLVSPFYTQAVTGAKQEAAKEGFNIKVLAPQTEDDFNGLLKIVEDVITQQVDAIAICTTDDKTMAAVVKKANDAKIPVIVFNSLSPIKGADVYAYVGYDQKQAGAQAADYLGTKLKDKQFNVGVLEGLPGVFTDNRKGGFVNEAKKYSNVKIVATQPADWQREKGMNVATNLYQANKAINMFYGLSDEMAIGAAQAFKSAGVKDGVTIGIDGNPATLDSIAQGETTATIYTDPKQIGKESIIDCSKALKGEKMANKLDQTKTFVVDKSNVSTYKAK</sequence>
<evidence type="ECO:0000256" key="3">
    <source>
        <dbReference type="ARBA" id="ARBA00022729"/>
    </source>
</evidence>
<evidence type="ECO:0000313" key="8">
    <source>
        <dbReference type="Proteomes" id="UP000093694"/>
    </source>
</evidence>
<dbReference type="InterPro" id="IPR028082">
    <property type="entry name" value="Peripla_BP_I"/>
</dbReference>
<comment type="similarity">
    <text evidence="2">Belongs to the bacterial solute-binding protein 2 family.</text>
</comment>
<dbReference type="GO" id="GO:0030313">
    <property type="term" value="C:cell envelope"/>
    <property type="evidence" value="ECO:0007669"/>
    <property type="project" value="UniProtKB-SubCell"/>
</dbReference>
<dbReference type="EMBL" id="LITQ01000053">
    <property type="protein sequence ID" value="OAA85071.1"/>
    <property type="molecule type" value="Genomic_DNA"/>
</dbReference>
<evidence type="ECO:0000259" key="4">
    <source>
        <dbReference type="Pfam" id="PF13407"/>
    </source>
</evidence>
<name>A0A168MRQ7_9CLOT</name>
<reference evidence="6 8" key="2">
    <citation type="journal article" date="2016" name="Front. Microbiol.">
        <title>Industrial Acetogenic Biocatalysts: A Comparative Metabolic and Genomic Analysis.</title>
        <authorList>
            <person name="Bengelsdorf F."/>
            <person name="Poehlein A."/>
            <person name="Sonja S."/>
            <person name="Erz C."/>
            <person name="Hummel T."/>
            <person name="Hoffmeister S."/>
            <person name="Daniel R."/>
            <person name="Durre P."/>
        </authorList>
    </citation>
    <scope>NUCLEOTIDE SEQUENCE [LARGE SCALE GENOMIC DNA]</scope>
    <source>
        <strain evidence="6 8">PTA-10522</strain>
    </source>
</reference>
<evidence type="ECO:0000313" key="6">
    <source>
        <dbReference type="EMBL" id="OBR97741.1"/>
    </source>
</evidence>
<dbReference type="Proteomes" id="UP000093694">
    <property type="component" value="Unassembled WGS sequence"/>
</dbReference>
<dbReference type="GO" id="GO:0030246">
    <property type="term" value="F:carbohydrate binding"/>
    <property type="evidence" value="ECO:0007669"/>
    <property type="project" value="UniProtKB-ARBA"/>
</dbReference>
<evidence type="ECO:0000256" key="1">
    <source>
        <dbReference type="ARBA" id="ARBA00004196"/>
    </source>
</evidence>
<keyword evidence="3" id="KW-0732">Signal</keyword>
<dbReference type="Pfam" id="PF13407">
    <property type="entry name" value="Peripla_BP_4"/>
    <property type="match status" value="1"/>
</dbReference>
<dbReference type="PANTHER" id="PTHR46847">
    <property type="entry name" value="D-ALLOSE-BINDING PERIPLASMIC PROTEIN-RELATED"/>
    <property type="match status" value="1"/>
</dbReference>
<proteinExistence type="inferred from homology"/>
<dbReference type="AlphaFoldDB" id="A0A168MRQ7"/>
<comment type="caution">
    <text evidence="5">The sequence shown here is derived from an EMBL/GenBank/DDBJ whole genome shotgun (WGS) entry which is preliminary data.</text>
</comment>
<organism evidence="5 7">
    <name type="scientific">Clostridium coskatii</name>
    <dbReference type="NCBI Taxonomy" id="1705578"/>
    <lineage>
        <taxon>Bacteria</taxon>
        <taxon>Bacillati</taxon>
        <taxon>Bacillota</taxon>
        <taxon>Clostridia</taxon>
        <taxon>Eubacteriales</taxon>
        <taxon>Clostridiaceae</taxon>
        <taxon>Clostridium</taxon>
    </lineage>
</organism>
<dbReference type="Proteomes" id="UP000077384">
    <property type="component" value="Unassembled WGS sequence"/>
</dbReference>
<dbReference type="EMBL" id="LROR01000015">
    <property type="protein sequence ID" value="OBR97741.1"/>
    <property type="molecule type" value="Genomic_DNA"/>
</dbReference>
<evidence type="ECO:0000256" key="2">
    <source>
        <dbReference type="ARBA" id="ARBA00007639"/>
    </source>
</evidence>
<accession>A0A168MRQ7</accession>
<dbReference type="SUPFAM" id="SSF53822">
    <property type="entry name" value="Periplasmic binding protein-like I"/>
    <property type="match status" value="1"/>
</dbReference>